<dbReference type="AlphaFoldDB" id="A0A061R550"/>
<accession>A0A061R550</accession>
<organism evidence="1">
    <name type="scientific">Tetraselmis sp. GSL018</name>
    <dbReference type="NCBI Taxonomy" id="582737"/>
    <lineage>
        <taxon>Eukaryota</taxon>
        <taxon>Viridiplantae</taxon>
        <taxon>Chlorophyta</taxon>
        <taxon>core chlorophytes</taxon>
        <taxon>Chlorodendrophyceae</taxon>
        <taxon>Chlorodendrales</taxon>
        <taxon>Chlorodendraceae</taxon>
        <taxon>Tetraselmis</taxon>
    </lineage>
</organism>
<proteinExistence type="predicted"/>
<gene>
    <name evidence="1" type="ORF">TSPGSL018_12018</name>
</gene>
<evidence type="ECO:0000313" key="1">
    <source>
        <dbReference type="EMBL" id="JAC67098.1"/>
    </source>
</evidence>
<protein>
    <submittedName>
        <fullName evidence="1">Uncharacterized protein</fullName>
    </submittedName>
</protein>
<dbReference type="EMBL" id="GBEZ01019465">
    <property type="protein sequence ID" value="JAC67098.1"/>
    <property type="molecule type" value="Transcribed_RNA"/>
</dbReference>
<sequence length="95" mass="10955">RNRRKALLLKHTTYYPHVIQVLAPVYSHLYIYSCFREFLVQEDGAARPSSVHRLTAQWRTTGRRGLWGWAVFQRSQNMSPISRTSSPSGCAMGFP</sequence>
<feature type="non-terminal residue" evidence="1">
    <location>
        <position position="1"/>
    </location>
</feature>
<name>A0A061R550_9CHLO</name>
<feature type="non-terminal residue" evidence="1">
    <location>
        <position position="95"/>
    </location>
</feature>
<reference evidence="1" key="1">
    <citation type="submission" date="2014-05" db="EMBL/GenBank/DDBJ databases">
        <title>The transcriptome of the halophilic microalga Tetraselmis sp. GSL018 isolated from the Great Salt Lake, Utah.</title>
        <authorList>
            <person name="Jinkerson R.E."/>
            <person name="D'Adamo S."/>
            <person name="Posewitz M.C."/>
        </authorList>
    </citation>
    <scope>NUCLEOTIDE SEQUENCE</scope>
    <source>
        <strain evidence="1">GSL018</strain>
    </source>
</reference>